<reference evidence="1" key="1">
    <citation type="journal article" date="2020" name="Stud. Mycol.">
        <title>101 Dothideomycetes genomes: a test case for predicting lifestyles and emergence of pathogens.</title>
        <authorList>
            <person name="Haridas S."/>
            <person name="Albert R."/>
            <person name="Binder M."/>
            <person name="Bloem J."/>
            <person name="Labutti K."/>
            <person name="Salamov A."/>
            <person name="Andreopoulos B."/>
            <person name="Baker S."/>
            <person name="Barry K."/>
            <person name="Bills G."/>
            <person name="Bluhm B."/>
            <person name="Cannon C."/>
            <person name="Castanera R."/>
            <person name="Culley D."/>
            <person name="Daum C."/>
            <person name="Ezra D."/>
            <person name="Gonzalez J."/>
            <person name="Henrissat B."/>
            <person name="Kuo A."/>
            <person name="Liang C."/>
            <person name="Lipzen A."/>
            <person name="Lutzoni F."/>
            <person name="Magnuson J."/>
            <person name="Mondo S."/>
            <person name="Nolan M."/>
            <person name="Ohm R."/>
            <person name="Pangilinan J."/>
            <person name="Park H.-J."/>
            <person name="Ramirez L."/>
            <person name="Alfaro M."/>
            <person name="Sun H."/>
            <person name="Tritt A."/>
            <person name="Yoshinaga Y."/>
            <person name="Zwiers L.-H."/>
            <person name="Turgeon B."/>
            <person name="Goodwin S."/>
            <person name="Spatafora J."/>
            <person name="Crous P."/>
            <person name="Grigoriev I."/>
        </authorList>
    </citation>
    <scope>NUCLEOTIDE SEQUENCE</scope>
    <source>
        <strain evidence="1">ATCC 200398</strain>
    </source>
</reference>
<accession>A0ACB6R5Z8</accession>
<proteinExistence type="predicted"/>
<name>A0ACB6R5Z8_9PLEO</name>
<protein>
    <submittedName>
        <fullName evidence="1">Uncharacterized protein</fullName>
    </submittedName>
</protein>
<organism evidence="1 2">
    <name type="scientific">Lindgomyces ingoldianus</name>
    <dbReference type="NCBI Taxonomy" id="673940"/>
    <lineage>
        <taxon>Eukaryota</taxon>
        <taxon>Fungi</taxon>
        <taxon>Dikarya</taxon>
        <taxon>Ascomycota</taxon>
        <taxon>Pezizomycotina</taxon>
        <taxon>Dothideomycetes</taxon>
        <taxon>Pleosporomycetidae</taxon>
        <taxon>Pleosporales</taxon>
        <taxon>Lindgomycetaceae</taxon>
        <taxon>Lindgomyces</taxon>
    </lineage>
</organism>
<keyword evidence="2" id="KW-1185">Reference proteome</keyword>
<sequence length="664" mass="73928">MTKRHAQQSRTCKRLKAVTAALFDVVAFTVATIQPRARPSPPPSLDLTSSVVTCEAHLPENPSSDVLVSHPSGQLALPLTAILTAILTPCFGSTPHAVNAGQSSLTSPKRDPSNSPSFLLYNWIASVVNPVSPFMYSPLTRGVLNLPSCPLISSFPPHPRPHIDGAPAGQCSSTSPAVRNTNAPADGPVKNASADAFLYLQPTCADRIFILQNSCKPHTTALSISVIFALTSSEIRPSDNMYLCTSRMLLASSSLDPHIAGPIAYRGRVEQSVGSLLFGGLTYHRSSLSRLPYNNNPANRLMSLLPYVISIDDRVNPWWIHWTLFPGTGHHSTGRAILRSTTSCVHLSIRQTNHLGDSAPRFMLTNLNTVIEPKNPSFTYHDDRKIIWAFGISMQRPYTTLHYELLGTCCFPHPYLLTSIQSHLAITGITRPQRRWIREPLCNSTERYQPTYASNASPISSSKSSLDFCLSHHPRHHGVIQSHHDMFLVACDLKDTFSVLFIRGQMGQVSAYFTAMRPVRCWPTSPVLQCISPLSRDAVWPWACRQNYDPYMQEVLSRLRAFPVMITQLFLQDFKYCPPLAIYNTIHHYSLTTIHLFNSRKHDSAKNFIPTLISPSNGNMIARKSAIHESAFASIYRFQVDHLAYKLDQKRPPNPSHHNPSKPF</sequence>
<dbReference type="EMBL" id="MU003498">
    <property type="protein sequence ID" value="KAF2474263.1"/>
    <property type="molecule type" value="Genomic_DNA"/>
</dbReference>
<evidence type="ECO:0000313" key="1">
    <source>
        <dbReference type="EMBL" id="KAF2474263.1"/>
    </source>
</evidence>
<comment type="caution">
    <text evidence="1">The sequence shown here is derived from an EMBL/GenBank/DDBJ whole genome shotgun (WGS) entry which is preliminary data.</text>
</comment>
<evidence type="ECO:0000313" key="2">
    <source>
        <dbReference type="Proteomes" id="UP000799755"/>
    </source>
</evidence>
<dbReference type="Proteomes" id="UP000799755">
    <property type="component" value="Unassembled WGS sequence"/>
</dbReference>
<gene>
    <name evidence="1" type="ORF">BDR25DRAFT_351823</name>
</gene>